<accession>A0AAV4VW51</accession>
<organism evidence="1 2">
    <name type="scientific">Caerostris darwini</name>
    <dbReference type="NCBI Taxonomy" id="1538125"/>
    <lineage>
        <taxon>Eukaryota</taxon>
        <taxon>Metazoa</taxon>
        <taxon>Ecdysozoa</taxon>
        <taxon>Arthropoda</taxon>
        <taxon>Chelicerata</taxon>
        <taxon>Arachnida</taxon>
        <taxon>Araneae</taxon>
        <taxon>Araneomorphae</taxon>
        <taxon>Entelegynae</taxon>
        <taxon>Araneoidea</taxon>
        <taxon>Araneidae</taxon>
        <taxon>Caerostris</taxon>
    </lineage>
</organism>
<proteinExistence type="predicted"/>
<protein>
    <submittedName>
        <fullName evidence="1">Uncharacterized protein</fullName>
    </submittedName>
</protein>
<name>A0AAV4VW51_9ARAC</name>
<evidence type="ECO:0000313" key="1">
    <source>
        <dbReference type="EMBL" id="GIY74517.1"/>
    </source>
</evidence>
<sequence length="67" mass="7762">MAIAELDKLRTEPLMLVYKKSIYGHLYEASFIFPPDLRINSVVLFCQQIELSKLLVDICILKSDMPF</sequence>
<dbReference type="Proteomes" id="UP001054837">
    <property type="component" value="Unassembled WGS sequence"/>
</dbReference>
<dbReference type="AlphaFoldDB" id="A0AAV4VW51"/>
<comment type="caution">
    <text evidence="1">The sequence shown here is derived from an EMBL/GenBank/DDBJ whole genome shotgun (WGS) entry which is preliminary data.</text>
</comment>
<evidence type="ECO:0000313" key="2">
    <source>
        <dbReference type="Proteomes" id="UP001054837"/>
    </source>
</evidence>
<dbReference type="EMBL" id="BPLQ01013758">
    <property type="protein sequence ID" value="GIY74517.1"/>
    <property type="molecule type" value="Genomic_DNA"/>
</dbReference>
<reference evidence="1 2" key="1">
    <citation type="submission" date="2021-06" db="EMBL/GenBank/DDBJ databases">
        <title>Caerostris darwini draft genome.</title>
        <authorList>
            <person name="Kono N."/>
            <person name="Arakawa K."/>
        </authorList>
    </citation>
    <scope>NUCLEOTIDE SEQUENCE [LARGE SCALE GENOMIC DNA]</scope>
</reference>
<keyword evidence="2" id="KW-1185">Reference proteome</keyword>
<gene>
    <name evidence="1" type="ORF">CDAR_22001</name>
</gene>